<sequence>MDLKTLIQDDDAVSPVIGVILMVAITVILAAVIATFVLGLGDSLSNQAPQASFSCNDTGALIHDGGDELKSDNLETGDGSTGFSFGTGDTYSAGSTVVPEFNNSEAPLTWSSDGSSATLRSESCSTT</sequence>
<evidence type="ECO:0000313" key="5">
    <source>
        <dbReference type="Proteomes" id="UP000783863"/>
    </source>
</evidence>
<feature type="domain" description="Archaeal Type IV pilin N-terminal" evidence="3">
    <location>
        <begin position="11"/>
        <end position="75"/>
    </location>
</feature>
<dbReference type="InterPro" id="IPR013373">
    <property type="entry name" value="Flagellin/pilin_N_arc"/>
</dbReference>
<dbReference type="EMBL" id="RKLQ01000001">
    <property type="protein sequence ID" value="MBX0302841.1"/>
    <property type="molecule type" value="Genomic_DNA"/>
</dbReference>
<keyword evidence="2" id="KW-0472">Membrane</keyword>
<feature type="transmembrane region" description="Helical" evidence="2">
    <location>
        <begin position="12"/>
        <end position="40"/>
    </location>
</feature>
<keyword evidence="5" id="KW-1185">Reference proteome</keyword>
<feature type="region of interest" description="Disordered" evidence="1">
    <location>
        <begin position="104"/>
        <end position="127"/>
    </location>
</feature>
<protein>
    <submittedName>
        <fullName evidence="4">Type IV pilin N-terminal domain-containing protein</fullName>
    </submittedName>
</protein>
<dbReference type="RefSeq" id="WP_220587069.1">
    <property type="nucleotide sequence ID" value="NZ_RKLQ01000001.1"/>
</dbReference>
<gene>
    <name evidence="4" type="ORF">EGD98_04035</name>
</gene>
<evidence type="ECO:0000313" key="4">
    <source>
        <dbReference type="EMBL" id="MBX0302841.1"/>
    </source>
</evidence>
<evidence type="ECO:0000256" key="2">
    <source>
        <dbReference type="SAM" id="Phobius"/>
    </source>
</evidence>
<evidence type="ECO:0000256" key="1">
    <source>
        <dbReference type="SAM" id="MobiDB-lite"/>
    </source>
</evidence>
<keyword evidence="2" id="KW-0812">Transmembrane</keyword>
<accession>A0A8J7YJ75</accession>
<dbReference type="InterPro" id="IPR012859">
    <property type="entry name" value="Pilin_N_archaeal"/>
</dbReference>
<name>A0A8J7YJ75_9EURY</name>
<evidence type="ECO:0000259" key="3">
    <source>
        <dbReference type="Pfam" id="PF07790"/>
    </source>
</evidence>
<dbReference type="AlphaFoldDB" id="A0A8J7YJ75"/>
<dbReference type="Proteomes" id="UP000783863">
    <property type="component" value="Unassembled WGS sequence"/>
</dbReference>
<reference evidence="4" key="1">
    <citation type="submission" date="2021-06" db="EMBL/GenBank/DDBJ databases">
        <title>Halomicroarcula sp. F24A a new haloarchaeum isolated from saline soil.</title>
        <authorList>
            <person name="Duran-Viseras A."/>
            <person name="Sanchez-Porro C."/>
            <person name="Ventosa A."/>
        </authorList>
    </citation>
    <scope>NUCLEOTIDE SEQUENCE</scope>
    <source>
        <strain evidence="4">F24A</strain>
    </source>
</reference>
<keyword evidence="2" id="KW-1133">Transmembrane helix</keyword>
<dbReference type="Pfam" id="PF07790">
    <property type="entry name" value="Pilin_N"/>
    <property type="match status" value="1"/>
</dbReference>
<proteinExistence type="predicted"/>
<dbReference type="NCBIfam" id="TIGR02537">
    <property type="entry name" value="arch_flag_Nterm"/>
    <property type="match status" value="1"/>
</dbReference>
<organism evidence="4 5">
    <name type="scientific">Haloarcula salinisoli</name>
    <dbReference type="NCBI Taxonomy" id="2487746"/>
    <lineage>
        <taxon>Archaea</taxon>
        <taxon>Methanobacteriati</taxon>
        <taxon>Methanobacteriota</taxon>
        <taxon>Stenosarchaea group</taxon>
        <taxon>Halobacteria</taxon>
        <taxon>Halobacteriales</taxon>
        <taxon>Haloarculaceae</taxon>
        <taxon>Haloarcula</taxon>
    </lineage>
</organism>
<comment type="caution">
    <text evidence="4">The sequence shown here is derived from an EMBL/GenBank/DDBJ whole genome shotgun (WGS) entry which is preliminary data.</text>
</comment>